<keyword evidence="2" id="KW-0812">Transmembrane</keyword>
<dbReference type="AlphaFoldDB" id="A0AAD9ZVR9"/>
<evidence type="ECO:0000313" key="3">
    <source>
        <dbReference type="EMBL" id="KAK3193499.1"/>
    </source>
</evidence>
<comment type="caution">
    <text evidence="3">The sequence shown here is derived from an EMBL/GenBank/DDBJ whole genome shotgun (WGS) entry which is preliminary data.</text>
</comment>
<feature type="transmembrane region" description="Helical" evidence="2">
    <location>
        <begin position="275"/>
        <end position="295"/>
    </location>
</feature>
<dbReference type="GO" id="GO:0031969">
    <property type="term" value="C:chloroplast membrane"/>
    <property type="evidence" value="ECO:0007669"/>
    <property type="project" value="TreeGrafter"/>
</dbReference>
<evidence type="ECO:0000256" key="1">
    <source>
        <dbReference type="SAM" id="MobiDB-lite"/>
    </source>
</evidence>
<reference evidence="3" key="1">
    <citation type="journal article" date="2023" name="Plant J.">
        <title>Genome sequences and population genomics provide insights into the demographic history, inbreeding, and mutation load of two 'living fossil' tree species of Dipteronia.</title>
        <authorList>
            <person name="Feng Y."/>
            <person name="Comes H.P."/>
            <person name="Chen J."/>
            <person name="Zhu S."/>
            <person name="Lu R."/>
            <person name="Zhang X."/>
            <person name="Li P."/>
            <person name="Qiu J."/>
            <person name="Olsen K.M."/>
            <person name="Qiu Y."/>
        </authorList>
    </citation>
    <scope>NUCLEOTIDE SEQUENCE</scope>
    <source>
        <strain evidence="3">NBL</strain>
    </source>
</reference>
<dbReference type="PANTHER" id="PTHR33372">
    <property type="match status" value="1"/>
</dbReference>
<feature type="transmembrane region" description="Helical" evidence="2">
    <location>
        <begin position="243"/>
        <end position="263"/>
    </location>
</feature>
<feature type="region of interest" description="Disordered" evidence="1">
    <location>
        <begin position="1"/>
        <end position="41"/>
    </location>
</feature>
<keyword evidence="2" id="KW-0472">Membrane</keyword>
<organism evidence="3 4">
    <name type="scientific">Dipteronia sinensis</name>
    <dbReference type="NCBI Taxonomy" id="43782"/>
    <lineage>
        <taxon>Eukaryota</taxon>
        <taxon>Viridiplantae</taxon>
        <taxon>Streptophyta</taxon>
        <taxon>Embryophyta</taxon>
        <taxon>Tracheophyta</taxon>
        <taxon>Spermatophyta</taxon>
        <taxon>Magnoliopsida</taxon>
        <taxon>eudicotyledons</taxon>
        <taxon>Gunneridae</taxon>
        <taxon>Pentapetalae</taxon>
        <taxon>rosids</taxon>
        <taxon>malvids</taxon>
        <taxon>Sapindales</taxon>
        <taxon>Sapindaceae</taxon>
        <taxon>Hippocastanoideae</taxon>
        <taxon>Acereae</taxon>
        <taxon>Dipteronia</taxon>
    </lineage>
</organism>
<gene>
    <name evidence="3" type="ORF">Dsin_024809</name>
</gene>
<keyword evidence="4" id="KW-1185">Reference proteome</keyword>
<name>A0AAD9ZVR9_9ROSI</name>
<dbReference type="EMBL" id="JANJYJ010000008">
    <property type="protein sequence ID" value="KAK3193499.1"/>
    <property type="molecule type" value="Genomic_DNA"/>
</dbReference>
<keyword evidence="2" id="KW-1133">Transmembrane helix</keyword>
<protein>
    <recommendedName>
        <fullName evidence="5">Protein CHAPERONE-LIKE PROTEIN OF POR1, chloroplastic</fullName>
    </recommendedName>
</protein>
<sequence>MAAATLSVRPNRLSSSSPFPRSAPVHLPNPSSSSSSLKPTKPEPWRGLLLINSSRRALAGVARAGSKADDSVPFEMSVENALKLLGVSETASFDDILRAKNSIVENCKGDKEAIAQAEAAYDMLLMRSLTQRRKGKVVDNSIRYADVNPVNPRGVGMGSMPQWLQGTLKKPFVSVETPSTGDLGLQAGVYGALMVLTYVNGTTTSSVAPYSGAEVPGLILASSFGASLYFMTRKNIKLGKATVITVGGLVAGAVVGSAVENWLQVDIVPFLGVHSPAAIVSEIILFSQFLVSLYLR</sequence>
<proteinExistence type="predicted"/>
<dbReference type="Proteomes" id="UP001281410">
    <property type="component" value="Unassembled WGS sequence"/>
</dbReference>
<accession>A0AAD9ZVR9</accession>
<evidence type="ECO:0000313" key="4">
    <source>
        <dbReference type="Proteomes" id="UP001281410"/>
    </source>
</evidence>
<dbReference type="PANTHER" id="PTHR33372:SF10">
    <property type="entry name" value="OS03G0137300 PROTEIN"/>
    <property type="match status" value="1"/>
</dbReference>
<dbReference type="Pfam" id="PF11833">
    <property type="entry name" value="CPP1-like"/>
    <property type="match status" value="1"/>
</dbReference>
<evidence type="ECO:0008006" key="5">
    <source>
        <dbReference type="Google" id="ProtNLM"/>
    </source>
</evidence>
<evidence type="ECO:0000256" key="2">
    <source>
        <dbReference type="SAM" id="Phobius"/>
    </source>
</evidence>
<dbReference type="InterPro" id="IPR021788">
    <property type="entry name" value="CPP1-like"/>
</dbReference>